<keyword evidence="2" id="KW-1185">Reference proteome</keyword>
<sequence length="147" mass="16791">MQSPFGEAAMIISKAGFVIEALVFTRFDDFFDDRSRPAPAKFRDKLAPEVHPYPQHNLQTLAKSTHAVCGWNFMARLCSEWSHSLESMQRLKDYVKRLIVDNGPLKKNASDYPVIKGSQFLDIMYDLTETGPLTFQLMKQSSRSTIE</sequence>
<dbReference type="EMBL" id="MU273671">
    <property type="protein sequence ID" value="KAI0029505.1"/>
    <property type="molecule type" value="Genomic_DNA"/>
</dbReference>
<comment type="caution">
    <text evidence="1">The sequence shown here is derived from an EMBL/GenBank/DDBJ whole genome shotgun (WGS) entry which is preliminary data.</text>
</comment>
<organism evidence="1 2">
    <name type="scientific">Vararia minispora EC-137</name>
    <dbReference type="NCBI Taxonomy" id="1314806"/>
    <lineage>
        <taxon>Eukaryota</taxon>
        <taxon>Fungi</taxon>
        <taxon>Dikarya</taxon>
        <taxon>Basidiomycota</taxon>
        <taxon>Agaricomycotina</taxon>
        <taxon>Agaricomycetes</taxon>
        <taxon>Russulales</taxon>
        <taxon>Lachnocladiaceae</taxon>
        <taxon>Vararia</taxon>
    </lineage>
</organism>
<reference evidence="1" key="1">
    <citation type="submission" date="2021-02" db="EMBL/GenBank/DDBJ databases">
        <authorList>
            <consortium name="DOE Joint Genome Institute"/>
            <person name="Ahrendt S."/>
            <person name="Looney B.P."/>
            <person name="Miyauchi S."/>
            <person name="Morin E."/>
            <person name="Drula E."/>
            <person name="Courty P.E."/>
            <person name="Chicoki N."/>
            <person name="Fauchery L."/>
            <person name="Kohler A."/>
            <person name="Kuo A."/>
            <person name="Labutti K."/>
            <person name="Pangilinan J."/>
            <person name="Lipzen A."/>
            <person name="Riley R."/>
            <person name="Andreopoulos W."/>
            <person name="He G."/>
            <person name="Johnson J."/>
            <person name="Barry K.W."/>
            <person name="Grigoriev I.V."/>
            <person name="Nagy L."/>
            <person name="Hibbett D."/>
            <person name="Henrissat B."/>
            <person name="Matheny P.B."/>
            <person name="Labbe J."/>
            <person name="Martin F."/>
        </authorList>
    </citation>
    <scope>NUCLEOTIDE SEQUENCE</scope>
    <source>
        <strain evidence="1">EC-137</strain>
    </source>
</reference>
<proteinExistence type="predicted"/>
<protein>
    <submittedName>
        <fullName evidence="1">Uncharacterized protein</fullName>
    </submittedName>
</protein>
<name>A0ACB8QCU5_9AGAM</name>
<evidence type="ECO:0000313" key="2">
    <source>
        <dbReference type="Proteomes" id="UP000814128"/>
    </source>
</evidence>
<gene>
    <name evidence="1" type="ORF">K488DRAFT_88648</name>
</gene>
<evidence type="ECO:0000313" key="1">
    <source>
        <dbReference type="EMBL" id="KAI0029505.1"/>
    </source>
</evidence>
<reference evidence="1" key="2">
    <citation type="journal article" date="2022" name="New Phytol.">
        <title>Evolutionary transition to the ectomycorrhizal habit in the genomes of a hyperdiverse lineage of mushroom-forming fungi.</title>
        <authorList>
            <person name="Looney B."/>
            <person name="Miyauchi S."/>
            <person name="Morin E."/>
            <person name="Drula E."/>
            <person name="Courty P.E."/>
            <person name="Kohler A."/>
            <person name="Kuo A."/>
            <person name="LaButti K."/>
            <person name="Pangilinan J."/>
            <person name="Lipzen A."/>
            <person name="Riley R."/>
            <person name="Andreopoulos W."/>
            <person name="He G."/>
            <person name="Johnson J."/>
            <person name="Nolan M."/>
            <person name="Tritt A."/>
            <person name="Barry K.W."/>
            <person name="Grigoriev I.V."/>
            <person name="Nagy L.G."/>
            <person name="Hibbett D."/>
            <person name="Henrissat B."/>
            <person name="Matheny P.B."/>
            <person name="Labbe J."/>
            <person name="Martin F.M."/>
        </authorList>
    </citation>
    <scope>NUCLEOTIDE SEQUENCE</scope>
    <source>
        <strain evidence="1">EC-137</strain>
    </source>
</reference>
<dbReference type="Proteomes" id="UP000814128">
    <property type="component" value="Unassembled WGS sequence"/>
</dbReference>
<accession>A0ACB8QCU5</accession>